<keyword evidence="4" id="KW-1185">Reference proteome</keyword>
<dbReference type="SMART" id="SM00666">
    <property type="entry name" value="PB1"/>
    <property type="match status" value="1"/>
</dbReference>
<dbReference type="CDD" id="cd06410">
    <property type="entry name" value="PB1_UP2"/>
    <property type="match status" value="1"/>
</dbReference>
<dbReference type="EMBL" id="JBCNJP010000018">
    <property type="protein sequence ID" value="KAK9063715.1"/>
    <property type="molecule type" value="Genomic_DNA"/>
</dbReference>
<evidence type="ECO:0000259" key="2">
    <source>
        <dbReference type="SMART" id="SM00666"/>
    </source>
</evidence>
<feature type="domain" description="PB1" evidence="2">
    <location>
        <begin position="45"/>
        <end position="154"/>
    </location>
</feature>
<evidence type="ECO:0000313" key="4">
    <source>
        <dbReference type="Proteomes" id="UP001408789"/>
    </source>
</evidence>
<dbReference type="Gene3D" id="3.10.20.90">
    <property type="entry name" value="Phosphatidylinositol 3-kinase Catalytic Subunit, Chain A, domain 1"/>
    <property type="match status" value="1"/>
</dbReference>
<sequence length="364" mass="39874">MESSPRFRSTNSENNNSTYNPCNNFNGKTKLRLMCSNGGHIVPRPHDKSLCYVGGETRMVAVDRHITLLDLTRRLSKTLFRSSSLSNSTSPPPPTPTPASAPSFTLKYQLPSEDLDSLISVTTDEDLENMIDEFERINERLNSSSRIRLFVFPTNPESVSSIGSFLENPVKSEDWFLNALNGTNSGFSDTSSVNNCLLDLDDEICDKKDVTHKTDSFQPIGATNLITGNNSGQDIHSIPDSPWMETTTSSFGSASSTPSIGNLAPIKMNGEDYSKNIVGGGGIEEEVFQIGVEKRRRKDQDGGGLMASPAPVVVSGSPTGIDGQSDPFLSYQERSEQGLQMNYVKHHQDHQQQTIVSTGLLIQF</sequence>
<dbReference type="PANTHER" id="PTHR31066:SF27">
    <property type="entry name" value="EXPRESSED PROTEIN"/>
    <property type="match status" value="1"/>
</dbReference>
<dbReference type="InterPro" id="IPR053198">
    <property type="entry name" value="Gynoecium_Dev_Regulator"/>
</dbReference>
<protein>
    <recommendedName>
        <fullName evidence="2">PB1 domain-containing protein</fullName>
    </recommendedName>
</protein>
<dbReference type="InterPro" id="IPR000270">
    <property type="entry name" value="PB1_dom"/>
</dbReference>
<dbReference type="AlphaFoldDB" id="A0AAP0CVG6"/>
<feature type="region of interest" description="Disordered" evidence="1">
    <location>
        <begin position="1"/>
        <end position="21"/>
    </location>
</feature>
<dbReference type="SUPFAM" id="SSF54277">
    <property type="entry name" value="CAD &amp; PB1 domains"/>
    <property type="match status" value="2"/>
</dbReference>
<dbReference type="Pfam" id="PF00564">
    <property type="entry name" value="PB1"/>
    <property type="match status" value="1"/>
</dbReference>
<dbReference type="PANTHER" id="PTHR31066">
    <property type="entry name" value="OS05G0427100 PROTEIN-RELATED"/>
    <property type="match status" value="1"/>
</dbReference>
<proteinExistence type="predicted"/>
<evidence type="ECO:0000313" key="3">
    <source>
        <dbReference type="EMBL" id="KAK9063715.1"/>
    </source>
</evidence>
<feature type="compositionally biased region" description="Pro residues" evidence="1">
    <location>
        <begin position="90"/>
        <end position="99"/>
    </location>
</feature>
<accession>A0AAP0CVG6</accession>
<evidence type="ECO:0000256" key="1">
    <source>
        <dbReference type="SAM" id="MobiDB-lite"/>
    </source>
</evidence>
<comment type="caution">
    <text evidence="3">The sequence shown here is derived from an EMBL/GenBank/DDBJ whole genome shotgun (WGS) entry which is preliminary data.</text>
</comment>
<feature type="region of interest" description="Disordered" evidence="1">
    <location>
        <begin position="81"/>
        <end position="103"/>
    </location>
</feature>
<name>A0AAP0CVG6_9ASTR</name>
<feature type="compositionally biased region" description="Low complexity" evidence="1">
    <location>
        <begin position="9"/>
        <end position="21"/>
    </location>
</feature>
<reference evidence="3 4" key="1">
    <citation type="submission" date="2024-04" db="EMBL/GenBank/DDBJ databases">
        <title>The reference genome of an endangered Asteraceae, Deinandra increscens subsp. villosa, native to the Central Coast of California.</title>
        <authorList>
            <person name="Guilliams M."/>
            <person name="Hasenstab-Lehman K."/>
            <person name="Meyer R."/>
            <person name="Mcevoy S."/>
        </authorList>
    </citation>
    <scope>NUCLEOTIDE SEQUENCE [LARGE SCALE GENOMIC DNA]</scope>
    <source>
        <tissue evidence="3">Leaf</tissue>
    </source>
</reference>
<gene>
    <name evidence="3" type="ORF">SSX86_017587</name>
</gene>
<dbReference type="Proteomes" id="UP001408789">
    <property type="component" value="Unassembled WGS sequence"/>
</dbReference>
<feature type="region of interest" description="Disordered" evidence="1">
    <location>
        <begin position="296"/>
        <end position="319"/>
    </location>
</feature>
<organism evidence="3 4">
    <name type="scientific">Deinandra increscens subsp. villosa</name>
    <dbReference type="NCBI Taxonomy" id="3103831"/>
    <lineage>
        <taxon>Eukaryota</taxon>
        <taxon>Viridiplantae</taxon>
        <taxon>Streptophyta</taxon>
        <taxon>Embryophyta</taxon>
        <taxon>Tracheophyta</taxon>
        <taxon>Spermatophyta</taxon>
        <taxon>Magnoliopsida</taxon>
        <taxon>eudicotyledons</taxon>
        <taxon>Gunneridae</taxon>
        <taxon>Pentapetalae</taxon>
        <taxon>asterids</taxon>
        <taxon>campanulids</taxon>
        <taxon>Asterales</taxon>
        <taxon>Asteraceae</taxon>
        <taxon>Asteroideae</taxon>
        <taxon>Heliantheae alliance</taxon>
        <taxon>Madieae</taxon>
        <taxon>Madiinae</taxon>
        <taxon>Deinandra</taxon>
    </lineage>
</organism>